<reference evidence="2" key="1">
    <citation type="submission" date="2022-11" db="UniProtKB">
        <authorList>
            <consortium name="WormBaseParasite"/>
        </authorList>
    </citation>
    <scope>IDENTIFICATION</scope>
</reference>
<sequence>MPCLVPPFNYSYFFGQYPNQVSSYQPTPTVTTSTISNTPSVYNNFTTAGYGYPYYGYQNNTILNTVYQNPASTNLWNQAAASIGQAASGLACILESFQMLSIRAPQNTTAVPNAFGQTTSIYGNVS</sequence>
<organism evidence="1 2">
    <name type="scientific">Panagrolaimus davidi</name>
    <dbReference type="NCBI Taxonomy" id="227884"/>
    <lineage>
        <taxon>Eukaryota</taxon>
        <taxon>Metazoa</taxon>
        <taxon>Ecdysozoa</taxon>
        <taxon>Nematoda</taxon>
        <taxon>Chromadorea</taxon>
        <taxon>Rhabditida</taxon>
        <taxon>Tylenchina</taxon>
        <taxon>Panagrolaimomorpha</taxon>
        <taxon>Panagrolaimoidea</taxon>
        <taxon>Panagrolaimidae</taxon>
        <taxon>Panagrolaimus</taxon>
    </lineage>
</organism>
<evidence type="ECO:0000313" key="2">
    <source>
        <dbReference type="WBParaSite" id="PDA_v2.g7406.t1"/>
    </source>
</evidence>
<dbReference type="WBParaSite" id="PDA_v2.g7406.t1">
    <property type="protein sequence ID" value="PDA_v2.g7406.t1"/>
    <property type="gene ID" value="PDA_v2.g7406"/>
</dbReference>
<name>A0A914R760_9BILA</name>
<accession>A0A914R760</accession>
<keyword evidence="1" id="KW-1185">Reference proteome</keyword>
<protein>
    <submittedName>
        <fullName evidence="2">Uncharacterized protein</fullName>
    </submittedName>
</protein>
<evidence type="ECO:0000313" key="1">
    <source>
        <dbReference type="Proteomes" id="UP000887578"/>
    </source>
</evidence>
<dbReference type="Proteomes" id="UP000887578">
    <property type="component" value="Unplaced"/>
</dbReference>
<proteinExistence type="predicted"/>
<dbReference type="AlphaFoldDB" id="A0A914R760"/>